<feature type="domain" description="Amidohydrolase-related" evidence="6">
    <location>
        <begin position="53"/>
        <end position="379"/>
    </location>
</feature>
<gene>
    <name evidence="7" type="ORF">JOC27_002325</name>
</gene>
<dbReference type="InterPro" id="IPR006680">
    <property type="entry name" value="Amidohydro-rel"/>
</dbReference>
<organism evidence="7 8">
    <name type="scientific">Sporolactobacillus spathodeae</name>
    <dbReference type="NCBI Taxonomy" id="1465502"/>
    <lineage>
        <taxon>Bacteria</taxon>
        <taxon>Bacillati</taxon>
        <taxon>Bacillota</taxon>
        <taxon>Bacilli</taxon>
        <taxon>Bacillales</taxon>
        <taxon>Sporolactobacillaceae</taxon>
        <taxon>Sporolactobacillus</taxon>
    </lineage>
</organism>
<dbReference type="EC" id="3.5.1.25" evidence="7"/>
<keyword evidence="2" id="KW-0479">Metal-binding</keyword>
<dbReference type="Pfam" id="PF01979">
    <property type="entry name" value="Amidohydro_1"/>
    <property type="match status" value="1"/>
</dbReference>
<dbReference type="NCBIfam" id="TIGR00221">
    <property type="entry name" value="nagA"/>
    <property type="match status" value="1"/>
</dbReference>
<protein>
    <submittedName>
        <fullName evidence="7">N-acetylglucosamine-6-phosphate deacetylase</fullName>
        <ecNumber evidence="7">3.5.1.25</ecNumber>
    </submittedName>
</protein>
<evidence type="ECO:0000313" key="7">
    <source>
        <dbReference type="EMBL" id="MBM7658862.1"/>
    </source>
</evidence>
<dbReference type="InterPro" id="IPR011059">
    <property type="entry name" value="Metal-dep_hydrolase_composite"/>
</dbReference>
<evidence type="ECO:0000256" key="5">
    <source>
        <dbReference type="PIRNR" id="PIRNR038994"/>
    </source>
</evidence>
<evidence type="ECO:0000256" key="4">
    <source>
        <dbReference type="ARBA" id="ARBA00023277"/>
    </source>
</evidence>
<dbReference type="GO" id="GO:0008448">
    <property type="term" value="F:N-acetylglucosamine-6-phosphate deacetylase activity"/>
    <property type="evidence" value="ECO:0007669"/>
    <property type="project" value="UniProtKB-EC"/>
</dbReference>
<dbReference type="SUPFAM" id="SSF51338">
    <property type="entry name" value="Composite domain of metallo-dependent hydrolases"/>
    <property type="match status" value="1"/>
</dbReference>
<dbReference type="PANTHER" id="PTHR11113">
    <property type="entry name" value="N-ACETYLGLUCOSAMINE-6-PHOSPHATE DEACETYLASE"/>
    <property type="match status" value="1"/>
</dbReference>
<dbReference type="CDD" id="cd00854">
    <property type="entry name" value="NagA"/>
    <property type="match status" value="1"/>
</dbReference>
<dbReference type="Proteomes" id="UP000823201">
    <property type="component" value="Unassembled WGS sequence"/>
</dbReference>
<evidence type="ECO:0000256" key="2">
    <source>
        <dbReference type="ARBA" id="ARBA00022723"/>
    </source>
</evidence>
<sequence length="387" mass="41946">MTGKITGCAIYSGNEWIPEGNLTFEAGKITDVGQTSHHTLETVYHFPKSYRCIPGMIDMHIHGAKGADTMDATPEALRTIASALPAEGTTAFLATTITQSKKAIEEALENAASVIGHQKEGEAEIIGIHLEGPFINNKRAGAQPEKYIIPPDKACFDHWQEIAKGAIREVTLAPETEGALDFIRHLHEKHVIASIGHSDGGEKDLLQAIVAGASQVTHVFNGMRGLHHRQPGIVGGALLHHELYNELICDGRHVCKEVVRLAYQLKGSDRIILITDAMRAKCLKNGTYDLGGQPVHVKDGLALLDSGTIAGSVLKMDEAFRNIMSFTDATLEDVIQMGAINPARQCGVADRKGSITVGKDADFIILNEKNQLVMTFCKGILSYQKKD</sequence>
<dbReference type="RefSeq" id="WP_205007412.1">
    <property type="nucleotide sequence ID" value="NZ_CBCRXA010000024.1"/>
</dbReference>
<dbReference type="EMBL" id="JAFBEV010000025">
    <property type="protein sequence ID" value="MBM7658862.1"/>
    <property type="molecule type" value="Genomic_DNA"/>
</dbReference>
<dbReference type="SUPFAM" id="SSF51556">
    <property type="entry name" value="Metallo-dependent hydrolases"/>
    <property type="match status" value="1"/>
</dbReference>
<comment type="caution">
    <text evidence="7">The sequence shown here is derived from an EMBL/GenBank/DDBJ whole genome shotgun (WGS) entry which is preliminary data.</text>
</comment>
<accession>A0ABS2QAN9</accession>
<keyword evidence="3 5" id="KW-0378">Hydrolase</keyword>
<dbReference type="InterPro" id="IPR032466">
    <property type="entry name" value="Metal_Hydrolase"/>
</dbReference>
<evidence type="ECO:0000259" key="6">
    <source>
        <dbReference type="Pfam" id="PF01979"/>
    </source>
</evidence>
<name>A0ABS2QAN9_9BACL</name>
<dbReference type="PIRSF" id="PIRSF038994">
    <property type="entry name" value="NagA"/>
    <property type="match status" value="1"/>
</dbReference>
<evidence type="ECO:0000256" key="1">
    <source>
        <dbReference type="ARBA" id="ARBA00010716"/>
    </source>
</evidence>
<reference evidence="7 8" key="1">
    <citation type="submission" date="2021-01" db="EMBL/GenBank/DDBJ databases">
        <title>Genomic Encyclopedia of Type Strains, Phase IV (KMG-IV): sequencing the most valuable type-strain genomes for metagenomic binning, comparative biology and taxonomic classification.</title>
        <authorList>
            <person name="Goeker M."/>
        </authorList>
    </citation>
    <scope>NUCLEOTIDE SEQUENCE [LARGE SCALE GENOMIC DNA]</scope>
    <source>
        <strain evidence="7 8">DSM 100968</strain>
    </source>
</reference>
<evidence type="ECO:0000313" key="8">
    <source>
        <dbReference type="Proteomes" id="UP000823201"/>
    </source>
</evidence>
<keyword evidence="8" id="KW-1185">Reference proteome</keyword>
<dbReference type="Gene3D" id="3.20.20.140">
    <property type="entry name" value="Metal-dependent hydrolases"/>
    <property type="match status" value="1"/>
</dbReference>
<keyword evidence="4 5" id="KW-0119">Carbohydrate metabolism</keyword>
<evidence type="ECO:0000256" key="3">
    <source>
        <dbReference type="ARBA" id="ARBA00022801"/>
    </source>
</evidence>
<dbReference type="PANTHER" id="PTHR11113:SF14">
    <property type="entry name" value="N-ACETYLGLUCOSAMINE-6-PHOSPHATE DEACETYLASE"/>
    <property type="match status" value="1"/>
</dbReference>
<proteinExistence type="inferred from homology"/>
<dbReference type="InterPro" id="IPR003764">
    <property type="entry name" value="GlcNAc_6-P_deAcase"/>
</dbReference>
<comment type="similarity">
    <text evidence="1 5">Belongs to the metallo-dependent hydrolases superfamily. NagA family.</text>
</comment>
<dbReference type="Gene3D" id="2.30.40.10">
    <property type="entry name" value="Urease, subunit C, domain 1"/>
    <property type="match status" value="1"/>
</dbReference>